<dbReference type="InterPro" id="IPR002159">
    <property type="entry name" value="CD36_fam"/>
</dbReference>
<dbReference type="Proteomes" id="UP000612055">
    <property type="component" value="Unassembled WGS sequence"/>
</dbReference>
<gene>
    <name evidence="8" type="ORF">HYH03_015510</name>
</gene>
<comment type="caution">
    <text evidence="8">The sequence shown here is derived from an EMBL/GenBank/DDBJ whole genome shotgun (WGS) entry which is preliminary data.</text>
</comment>
<evidence type="ECO:0000256" key="5">
    <source>
        <dbReference type="ARBA" id="ARBA00023136"/>
    </source>
</evidence>
<evidence type="ECO:0000256" key="6">
    <source>
        <dbReference type="ARBA" id="ARBA00023180"/>
    </source>
</evidence>
<evidence type="ECO:0000256" key="3">
    <source>
        <dbReference type="ARBA" id="ARBA00022692"/>
    </source>
</evidence>
<evidence type="ECO:0000256" key="4">
    <source>
        <dbReference type="ARBA" id="ARBA00022989"/>
    </source>
</evidence>
<proteinExistence type="inferred from homology"/>
<feature type="region of interest" description="Disordered" evidence="7">
    <location>
        <begin position="246"/>
        <end position="273"/>
    </location>
</feature>
<protein>
    <submittedName>
        <fullName evidence="8">Uncharacterized protein</fullName>
    </submittedName>
</protein>
<evidence type="ECO:0000313" key="9">
    <source>
        <dbReference type="Proteomes" id="UP000612055"/>
    </source>
</evidence>
<organism evidence="8 9">
    <name type="scientific">Edaphochlamys debaryana</name>
    <dbReference type="NCBI Taxonomy" id="47281"/>
    <lineage>
        <taxon>Eukaryota</taxon>
        <taxon>Viridiplantae</taxon>
        <taxon>Chlorophyta</taxon>
        <taxon>core chlorophytes</taxon>
        <taxon>Chlorophyceae</taxon>
        <taxon>CS clade</taxon>
        <taxon>Chlamydomonadales</taxon>
        <taxon>Chlamydomonadales incertae sedis</taxon>
        <taxon>Edaphochlamys</taxon>
    </lineage>
</organism>
<evidence type="ECO:0000256" key="2">
    <source>
        <dbReference type="ARBA" id="ARBA00010532"/>
    </source>
</evidence>
<feature type="compositionally biased region" description="Gly residues" evidence="7">
    <location>
        <begin position="615"/>
        <end position="632"/>
    </location>
</feature>
<feature type="compositionally biased region" description="Gly residues" evidence="7">
    <location>
        <begin position="587"/>
        <end position="598"/>
    </location>
</feature>
<dbReference type="Pfam" id="PF01130">
    <property type="entry name" value="CD36"/>
    <property type="match status" value="1"/>
</dbReference>
<evidence type="ECO:0000256" key="7">
    <source>
        <dbReference type="SAM" id="MobiDB-lite"/>
    </source>
</evidence>
<dbReference type="EMBL" id="JAEHOE010000122">
    <property type="protein sequence ID" value="KAG2485799.1"/>
    <property type="molecule type" value="Genomic_DNA"/>
</dbReference>
<keyword evidence="4" id="KW-1133">Transmembrane helix</keyword>
<dbReference type="PRINTS" id="PR01609">
    <property type="entry name" value="CD36FAMILY"/>
</dbReference>
<keyword evidence="3" id="KW-0812">Transmembrane</keyword>
<evidence type="ECO:0000256" key="1">
    <source>
        <dbReference type="ARBA" id="ARBA00004370"/>
    </source>
</evidence>
<comment type="similarity">
    <text evidence="2">Belongs to the CD36 family.</text>
</comment>
<dbReference type="PANTHER" id="PTHR11923">
    <property type="entry name" value="SCAVENGER RECEPTOR CLASS B TYPE-1 SR-B1"/>
    <property type="match status" value="1"/>
</dbReference>
<keyword evidence="9" id="KW-1185">Reference proteome</keyword>
<dbReference type="PANTHER" id="PTHR11923:SF51">
    <property type="entry name" value="LYSOSOME MEMBRANE PROTEIN 2"/>
    <property type="match status" value="1"/>
</dbReference>
<dbReference type="GO" id="GO:0005737">
    <property type="term" value="C:cytoplasm"/>
    <property type="evidence" value="ECO:0007669"/>
    <property type="project" value="TreeGrafter"/>
</dbReference>
<dbReference type="GO" id="GO:0005044">
    <property type="term" value="F:scavenger receptor activity"/>
    <property type="evidence" value="ECO:0007669"/>
    <property type="project" value="TreeGrafter"/>
</dbReference>
<comment type="subcellular location">
    <subcellularLocation>
        <location evidence="1">Membrane</location>
    </subcellularLocation>
</comment>
<keyword evidence="5" id="KW-0472">Membrane</keyword>
<feature type="region of interest" description="Disordered" evidence="7">
    <location>
        <begin position="587"/>
        <end position="638"/>
    </location>
</feature>
<dbReference type="AlphaFoldDB" id="A0A836BSG6"/>
<evidence type="ECO:0000313" key="8">
    <source>
        <dbReference type="EMBL" id="KAG2485799.1"/>
    </source>
</evidence>
<sequence length="638" mass="67833">MILTRVLAWTACLSSGLALALLLLGIYGPGAIEDALHRGVVESVVWRPDSPPEVDARFRGLPDPNGLPDYFRVWAWNLTNLDDVRHRGAKPKMVEVGPLTYVKTRVKIDPMWDRRGRVTVKEVDTHVLRPELSGADPSAPLVTLNLPLLGVLELLHAVTDASPAMRPLLDVLVGVLSAWRDDHVDGLFMRRPMGELMWGYEDLLLQRLQALLGPDLVASTAVRLLHNDTGEEDVRANQVPCVIDTGWRPSGPDASATEPGPPGAAAGRRGGRGWRLGSAPADRFDEHRIWNIEVEQGWHEVTSWGPECPERVRGTDAFQFRPGLRRGEALRVWIAELFRSAALRYEEDTELHGVTLWRYKPDPREGEVDPCHYQTIRGLANVSIPSAVGPNGNASAPAAHGVPVLMSLPHFCLVDPSVTGALEGPACDPERHSTFIDVEPITGATLRAAKRLQMSSQLTDSARATLEPSIPTPLILPVFWVEEASQVSEPQAAAFRAKVYGVLGWSSFVRKWALPLAVASAAVGVAAAGAMAARLWAGGATPGPDGWVRLRPNRAAPRVPREAGDTGTLPGLIGGVDAATRAAESGQVGGAGVAGGVGGEEEGRPAEADGAEAQGSGGGLTVPLLGGGGGGDGAERGS</sequence>
<name>A0A836BSG6_9CHLO</name>
<keyword evidence="6" id="KW-0325">Glycoprotein</keyword>
<reference evidence="8" key="1">
    <citation type="journal article" date="2020" name="bioRxiv">
        <title>Comparative genomics of Chlamydomonas.</title>
        <authorList>
            <person name="Craig R.J."/>
            <person name="Hasan A.R."/>
            <person name="Ness R.W."/>
            <person name="Keightley P.D."/>
        </authorList>
    </citation>
    <scope>NUCLEOTIDE SEQUENCE</scope>
    <source>
        <strain evidence="8">CCAP 11/70</strain>
    </source>
</reference>
<dbReference type="OrthoDB" id="195015at2759"/>
<accession>A0A836BSG6</accession>
<dbReference type="GO" id="GO:0016020">
    <property type="term" value="C:membrane"/>
    <property type="evidence" value="ECO:0007669"/>
    <property type="project" value="UniProtKB-SubCell"/>
</dbReference>